<dbReference type="Pfam" id="PF13960">
    <property type="entry name" value="DUF4218"/>
    <property type="match status" value="1"/>
</dbReference>
<comment type="caution">
    <text evidence="4">The sequence shown here is derived from an EMBL/GenBank/DDBJ whole genome shotgun (WGS) entry which is preliminary data.</text>
</comment>
<evidence type="ECO:0000313" key="5">
    <source>
        <dbReference type="Proteomes" id="UP000288805"/>
    </source>
</evidence>
<dbReference type="InterPro" id="IPR004242">
    <property type="entry name" value="Transposase_21"/>
</dbReference>
<feature type="region of interest" description="Disordered" evidence="1">
    <location>
        <begin position="626"/>
        <end position="664"/>
    </location>
</feature>
<protein>
    <recommendedName>
        <fullName evidence="6">DUF4218 domain-containing protein</fullName>
    </recommendedName>
</protein>
<dbReference type="Proteomes" id="UP000288805">
    <property type="component" value="Unassembled WGS sequence"/>
</dbReference>
<sequence length="717" mass="82573">MKWHVDGRMEGEMMRHPVDSLAWKNFDNVHPSFALEPRNVRLGLASDGFNPFGNMSISYSMWPVVLIPYNLPPWMCMKQTFFMLSLLIPGPTAPGNDIDIYLQPLIDELNDLWEVGVETYDASTKQNFCMRAAILWTINDFPAYANLSVGTLLSIDGKSKDNFNSRLDLQAMGIRDQLHPIQRGNRVMLPVACYSLTSNEKKEFCKFLKEVKVPDGYASNISRCVQVNERKIFGLKSHDCHVLMQQLLPLAIRGVLHKNVCAVIVELCSFFKQLCSKVLMTDQLEHLENDIIVTLCKLERIFPPSFFDVMVHLPIHLASEAKIAGPVQYRWMYPIEPYLHTLKSYVRNKSRPEGSIAEGEHKQSIRVKPRIRARDVDLFHRREFVSWFEERIIQMRHEGPISEHILSLSRGPKVSSFASARDKNPIPGHVSYYGVLTDVIELHYLGGNRVILFKCDWWDVINSGRGMKKDEYGFTCLNFERTICTDEPFMLASQAKQVFYVQNSNEENWHTVVDIQTRGVYDMNQKVSINDPEPYQQLITLHSQRDVHELIENDLINWDRNDIAGETIQTDVLLSRQKNIVERDNEFIHDDDIDDEMSHRRGRVQIVSPEDELDNLQQLLDIQPAATTTPSSSDPSDSSDPSVVGSSSSKKRTRGLTRNLDLLSMKPEEKKLHDSIPEDKLFMMEKGKDCQAIWEHWCYLNTMYPSKFKIGIMLVKM</sequence>
<dbReference type="Pfam" id="PF02992">
    <property type="entry name" value="Transposase_21"/>
    <property type="match status" value="1"/>
</dbReference>
<organism evidence="4 5">
    <name type="scientific">Vitis vinifera</name>
    <name type="common">Grape</name>
    <dbReference type="NCBI Taxonomy" id="29760"/>
    <lineage>
        <taxon>Eukaryota</taxon>
        <taxon>Viridiplantae</taxon>
        <taxon>Streptophyta</taxon>
        <taxon>Embryophyta</taxon>
        <taxon>Tracheophyta</taxon>
        <taxon>Spermatophyta</taxon>
        <taxon>Magnoliopsida</taxon>
        <taxon>eudicotyledons</taxon>
        <taxon>Gunneridae</taxon>
        <taxon>Pentapetalae</taxon>
        <taxon>rosids</taxon>
        <taxon>Vitales</taxon>
        <taxon>Vitaceae</taxon>
        <taxon>Viteae</taxon>
        <taxon>Vitis</taxon>
    </lineage>
</organism>
<feature type="domain" description="DUF4216" evidence="2">
    <location>
        <begin position="440"/>
        <end position="512"/>
    </location>
</feature>
<gene>
    <name evidence="4" type="ORF">CK203_091383</name>
</gene>
<dbReference type="InterPro" id="IPR025452">
    <property type="entry name" value="DUF4218"/>
</dbReference>
<evidence type="ECO:0000259" key="2">
    <source>
        <dbReference type="Pfam" id="PF13952"/>
    </source>
</evidence>
<evidence type="ECO:0000313" key="4">
    <source>
        <dbReference type="EMBL" id="RVW24242.1"/>
    </source>
</evidence>
<accession>A0A438CM01</accession>
<dbReference type="AlphaFoldDB" id="A0A438CM01"/>
<dbReference type="InterPro" id="IPR025312">
    <property type="entry name" value="DUF4216"/>
</dbReference>
<name>A0A438CM01_VITVI</name>
<dbReference type="EMBL" id="QGNW01002177">
    <property type="protein sequence ID" value="RVW24242.1"/>
    <property type="molecule type" value="Genomic_DNA"/>
</dbReference>
<evidence type="ECO:0008006" key="6">
    <source>
        <dbReference type="Google" id="ProtNLM"/>
    </source>
</evidence>
<evidence type="ECO:0000256" key="1">
    <source>
        <dbReference type="SAM" id="MobiDB-lite"/>
    </source>
</evidence>
<evidence type="ECO:0000259" key="3">
    <source>
        <dbReference type="Pfam" id="PF13960"/>
    </source>
</evidence>
<reference evidence="4 5" key="1">
    <citation type="journal article" date="2018" name="PLoS Genet.">
        <title>Population sequencing reveals clonal diversity and ancestral inbreeding in the grapevine cultivar Chardonnay.</title>
        <authorList>
            <person name="Roach M.J."/>
            <person name="Johnson D.L."/>
            <person name="Bohlmann J."/>
            <person name="van Vuuren H.J."/>
            <person name="Jones S.J."/>
            <person name="Pretorius I.S."/>
            <person name="Schmidt S.A."/>
            <person name="Borneman A.R."/>
        </authorList>
    </citation>
    <scope>NUCLEOTIDE SEQUENCE [LARGE SCALE GENOMIC DNA]</scope>
    <source>
        <strain evidence="5">cv. Chardonnay</strain>
        <tissue evidence="4">Leaf</tissue>
    </source>
</reference>
<dbReference type="PANTHER" id="PTHR48258:SF3">
    <property type="entry name" value="FK506-BINDING PROTEIN 4-LIKE ISOFORM X1"/>
    <property type="match status" value="1"/>
</dbReference>
<feature type="domain" description="DUF4218" evidence="3">
    <location>
        <begin position="274"/>
        <end position="361"/>
    </location>
</feature>
<proteinExistence type="predicted"/>
<dbReference type="PANTHER" id="PTHR48258">
    <property type="entry name" value="DUF4218 DOMAIN-CONTAINING PROTEIN-RELATED"/>
    <property type="match status" value="1"/>
</dbReference>
<feature type="compositionally biased region" description="Low complexity" evidence="1">
    <location>
        <begin position="630"/>
        <end position="648"/>
    </location>
</feature>
<dbReference type="Pfam" id="PF13952">
    <property type="entry name" value="DUF4216"/>
    <property type="match status" value="1"/>
</dbReference>